<gene>
    <name evidence="1" type="ORF">SNAT2548_LOCUS6379</name>
</gene>
<evidence type="ECO:0000313" key="2">
    <source>
        <dbReference type="Proteomes" id="UP000604046"/>
    </source>
</evidence>
<evidence type="ECO:0000313" key="1">
    <source>
        <dbReference type="EMBL" id="CAE7204609.1"/>
    </source>
</evidence>
<protein>
    <submittedName>
        <fullName evidence="1">Uncharacterized protein</fullName>
    </submittedName>
</protein>
<dbReference type="OrthoDB" id="415230at2759"/>
<dbReference type="AlphaFoldDB" id="A0A812JD75"/>
<dbReference type="PANTHER" id="PTHR35378">
    <property type="entry name" value="UNNAMED PRODUCT"/>
    <property type="match status" value="1"/>
</dbReference>
<proteinExistence type="predicted"/>
<accession>A0A812JD75</accession>
<dbReference type="Proteomes" id="UP000604046">
    <property type="component" value="Unassembled WGS sequence"/>
</dbReference>
<dbReference type="PANTHER" id="PTHR35378:SF1">
    <property type="entry name" value="C2H2-TYPE DOMAIN-CONTAINING PROTEIN"/>
    <property type="match status" value="1"/>
</dbReference>
<sequence>MKLRPEEIFFSHDSISCRFSCGRFIEDTYQQLRDGDIHVSIIPRMTVCEVDGEWFAFNGNRRLWVFKKLALEGILQEVQVYVTDRSIPRRRFTTDTEGRRIEVRHRSDLDFPPPGPRICARFQNEATQQSFMDSATAGAISSVALSYEGSGYFLCKTGGGWKYRGMSTEVGTAVSEKKDSTAPTCVALGDDDRFFVKLDDGSMTWKACQAFSKAVKKASKERLTVEAVAFAPHGGWWMRTSDGASQWDDLPETLQERLQEEDGSAMYVSVSKAGDAWFVEFPGYRTWQGVDDSCTKAIDEHGRRISRIVFGDCDFGGCDDIVLEFY</sequence>
<name>A0A812JD75_9DINO</name>
<keyword evidence="2" id="KW-1185">Reference proteome</keyword>
<organism evidence="1 2">
    <name type="scientific">Symbiodinium natans</name>
    <dbReference type="NCBI Taxonomy" id="878477"/>
    <lineage>
        <taxon>Eukaryota</taxon>
        <taxon>Sar</taxon>
        <taxon>Alveolata</taxon>
        <taxon>Dinophyceae</taxon>
        <taxon>Suessiales</taxon>
        <taxon>Symbiodiniaceae</taxon>
        <taxon>Symbiodinium</taxon>
    </lineage>
</organism>
<reference evidence="1" key="1">
    <citation type="submission" date="2021-02" db="EMBL/GenBank/DDBJ databases">
        <authorList>
            <person name="Dougan E. K."/>
            <person name="Rhodes N."/>
            <person name="Thang M."/>
            <person name="Chan C."/>
        </authorList>
    </citation>
    <scope>NUCLEOTIDE SEQUENCE</scope>
</reference>
<dbReference type="EMBL" id="CAJNDS010000424">
    <property type="protein sequence ID" value="CAE7204609.1"/>
    <property type="molecule type" value="Genomic_DNA"/>
</dbReference>
<comment type="caution">
    <text evidence="1">The sequence shown here is derived from an EMBL/GenBank/DDBJ whole genome shotgun (WGS) entry which is preliminary data.</text>
</comment>